<evidence type="ECO:0000259" key="2">
    <source>
        <dbReference type="Pfam" id="PF13239"/>
    </source>
</evidence>
<comment type="caution">
    <text evidence="3">The sequence shown here is derived from an EMBL/GenBank/DDBJ whole genome shotgun (WGS) entry which is preliminary data.</text>
</comment>
<keyword evidence="4" id="KW-1185">Reference proteome</keyword>
<gene>
    <name evidence="3" type="ORF">ACFQ2F_00880</name>
</gene>
<dbReference type="EMBL" id="JBHTJO010000001">
    <property type="protein sequence ID" value="MFD0985650.1"/>
    <property type="molecule type" value="Genomic_DNA"/>
</dbReference>
<proteinExistence type="predicted"/>
<evidence type="ECO:0000256" key="1">
    <source>
        <dbReference type="SAM" id="Phobius"/>
    </source>
</evidence>
<keyword evidence="1" id="KW-0472">Membrane</keyword>
<keyword evidence="1" id="KW-1133">Transmembrane helix</keyword>
<organism evidence="3 4">
    <name type="scientific">Methyloligella solikamskensis</name>
    <dbReference type="NCBI Taxonomy" id="1177756"/>
    <lineage>
        <taxon>Bacteria</taxon>
        <taxon>Pseudomonadati</taxon>
        <taxon>Pseudomonadota</taxon>
        <taxon>Alphaproteobacteria</taxon>
        <taxon>Hyphomicrobiales</taxon>
        <taxon>Hyphomicrobiaceae</taxon>
        <taxon>Methyloligella</taxon>
    </lineage>
</organism>
<feature type="transmembrane region" description="Helical" evidence="1">
    <location>
        <begin position="36"/>
        <end position="57"/>
    </location>
</feature>
<protein>
    <submittedName>
        <fullName evidence="3">2TM domain-containing protein</fullName>
    </submittedName>
</protein>
<accession>A0ABW3J5F5</accession>
<dbReference type="Pfam" id="PF13239">
    <property type="entry name" value="2TM"/>
    <property type="match status" value="1"/>
</dbReference>
<evidence type="ECO:0000313" key="4">
    <source>
        <dbReference type="Proteomes" id="UP001597102"/>
    </source>
</evidence>
<reference evidence="4" key="1">
    <citation type="journal article" date="2019" name="Int. J. Syst. Evol. Microbiol.">
        <title>The Global Catalogue of Microorganisms (GCM) 10K type strain sequencing project: providing services to taxonomists for standard genome sequencing and annotation.</title>
        <authorList>
            <consortium name="The Broad Institute Genomics Platform"/>
            <consortium name="The Broad Institute Genome Sequencing Center for Infectious Disease"/>
            <person name="Wu L."/>
            <person name="Ma J."/>
        </authorList>
    </citation>
    <scope>NUCLEOTIDE SEQUENCE [LARGE SCALE GENOMIC DNA]</scope>
    <source>
        <strain evidence="4">CCUG 61697</strain>
    </source>
</reference>
<dbReference type="InterPro" id="IPR025698">
    <property type="entry name" value="2TM_dom"/>
</dbReference>
<evidence type="ECO:0000313" key="3">
    <source>
        <dbReference type="EMBL" id="MFD0985650.1"/>
    </source>
</evidence>
<feature type="transmembrane region" description="Helical" evidence="1">
    <location>
        <begin position="12"/>
        <end position="30"/>
    </location>
</feature>
<feature type="domain" description="2TM" evidence="2">
    <location>
        <begin position="8"/>
        <end position="59"/>
    </location>
</feature>
<sequence length="71" mass="7872">MPKGFPPRGLIIHFAAYCVVIVALAILNIARNPDNLWFLWVLGGWGVGVAAHAFAAYRRCEREQTAATHPR</sequence>
<dbReference type="Proteomes" id="UP001597102">
    <property type="component" value="Unassembled WGS sequence"/>
</dbReference>
<name>A0ABW3J5F5_9HYPH</name>
<keyword evidence="1" id="KW-0812">Transmembrane</keyword>
<dbReference type="RefSeq" id="WP_379084322.1">
    <property type="nucleotide sequence ID" value="NZ_JBHTJO010000001.1"/>
</dbReference>